<comment type="caution">
    <text evidence="1">The sequence shown here is derived from an EMBL/GenBank/DDBJ whole genome shotgun (WGS) entry which is preliminary data.</text>
</comment>
<name>A0A7W8XYP5_9HYPH</name>
<reference evidence="1 2" key="1">
    <citation type="submission" date="2020-08" db="EMBL/GenBank/DDBJ databases">
        <title>Genomic Encyclopedia of Type Strains, Phase IV (KMG-V): Genome sequencing to study the core and pangenomes of soil and plant-associated prokaryotes.</title>
        <authorList>
            <person name="Whitman W."/>
        </authorList>
    </citation>
    <scope>NUCLEOTIDE SEQUENCE [LARGE SCALE GENOMIC DNA]</scope>
    <source>
        <strain evidence="1 2">SEMIA 4064</strain>
    </source>
</reference>
<gene>
    <name evidence="1" type="ORF">GGD50_006679</name>
</gene>
<dbReference type="RefSeq" id="WP_183941343.1">
    <property type="nucleotide sequence ID" value="NZ_JACHBI010000035.1"/>
</dbReference>
<dbReference type="EMBL" id="JACHBI010000035">
    <property type="protein sequence ID" value="MBB5578023.1"/>
    <property type="molecule type" value="Genomic_DNA"/>
</dbReference>
<dbReference type="AlphaFoldDB" id="A0A7W8XYP5"/>
<sequence>MLELAELIGLRRDGLDELADLFDAALQSGRAIQTISFSLCAPTLHVLAQTQGFAPAGLGGKEGK</sequence>
<protein>
    <submittedName>
        <fullName evidence="1">Uncharacterized protein</fullName>
    </submittedName>
</protein>
<organism evidence="1 2">
    <name type="scientific">Rhizobium paranaense</name>
    <dbReference type="NCBI Taxonomy" id="1650438"/>
    <lineage>
        <taxon>Bacteria</taxon>
        <taxon>Pseudomonadati</taxon>
        <taxon>Pseudomonadota</taxon>
        <taxon>Alphaproteobacteria</taxon>
        <taxon>Hyphomicrobiales</taxon>
        <taxon>Rhizobiaceae</taxon>
        <taxon>Rhizobium/Agrobacterium group</taxon>
        <taxon>Rhizobium</taxon>
    </lineage>
</organism>
<accession>A0A7W8XYP5</accession>
<evidence type="ECO:0000313" key="1">
    <source>
        <dbReference type="EMBL" id="MBB5578023.1"/>
    </source>
</evidence>
<evidence type="ECO:0000313" key="2">
    <source>
        <dbReference type="Proteomes" id="UP000549882"/>
    </source>
</evidence>
<keyword evidence="2" id="KW-1185">Reference proteome</keyword>
<dbReference type="Proteomes" id="UP000549882">
    <property type="component" value="Unassembled WGS sequence"/>
</dbReference>
<proteinExistence type="predicted"/>